<feature type="transmembrane region" description="Helical" evidence="1">
    <location>
        <begin position="21"/>
        <end position="41"/>
    </location>
</feature>
<keyword evidence="1" id="KW-0472">Membrane</keyword>
<dbReference type="EMBL" id="BK032581">
    <property type="protein sequence ID" value="DAF49385.1"/>
    <property type="molecule type" value="Genomic_DNA"/>
</dbReference>
<reference evidence="2" key="1">
    <citation type="journal article" date="2021" name="Proc. Natl. Acad. Sci. U.S.A.">
        <title>A Catalog of Tens of Thousands of Viruses from Human Metagenomes Reveals Hidden Associations with Chronic Diseases.</title>
        <authorList>
            <person name="Tisza M.J."/>
            <person name="Buck C.B."/>
        </authorList>
    </citation>
    <scope>NUCLEOTIDE SEQUENCE</scope>
    <source>
        <strain evidence="2">Ct8mY9</strain>
    </source>
</reference>
<organism evidence="2">
    <name type="scientific">Myoviridae sp. ct8mY9</name>
    <dbReference type="NCBI Taxonomy" id="2827664"/>
    <lineage>
        <taxon>Viruses</taxon>
        <taxon>Duplodnaviria</taxon>
        <taxon>Heunggongvirae</taxon>
        <taxon>Uroviricota</taxon>
        <taxon>Caudoviricetes</taxon>
    </lineage>
</organism>
<protein>
    <submittedName>
        <fullName evidence="2">Uncharacterized protein</fullName>
    </submittedName>
</protein>
<evidence type="ECO:0000313" key="2">
    <source>
        <dbReference type="EMBL" id="DAF49385.1"/>
    </source>
</evidence>
<accession>A0A8S5SEI1</accession>
<keyword evidence="1" id="KW-0812">Transmembrane</keyword>
<sequence>MSKQMKKYCLIGKAVCSLCSDVIPTVAVIAAGALVIMKIFIG</sequence>
<keyword evidence="1" id="KW-1133">Transmembrane helix</keyword>
<evidence type="ECO:0000256" key="1">
    <source>
        <dbReference type="SAM" id="Phobius"/>
    </source>
</evidence>
<proteinExistence type="predicted"/>
<name>A0A8S5SEI1_9CAUD</name>